<dbReference type="InterPro" id="IPR001375">
    <property type="entry name" value="Peptidase_S9_cat"/>
</dbReference>
<reference evidence="3" key="1">
    <citation type="submission" date="2018-05" db="EMBL/GenBank/DDBJ databases">
        <authorList>
            <person name="Lanie J.A."/>
            <person name="Ng W.-L."/>
            <person name="Kazmierczak K.M."/>
            <person name="Andrzejewski T.M."/>
            <person name="Davidsen T.M."/>
            <person name="Wayne K.J."/>
            <person name="Tettelin H."/>
            <person name="Glass J.I."/>
            <person name="Rusch D."/>
            <person name="Podicherti R."/>
            <person name="Tsui H.-C.T."/>
            <person name="Winkler M.E."/>
        </authorList>
    </citation>
    <scope>NUCLEOTIDE SEQUENCE</scope>
</reference>
<evidence type="ECO:0000259" key="2">
    <source>
        <dbReference type="Pfam" id="PF00326"/>
    </source>
</evidence>
<organism evidence="3">
    <name type="scientific">marine metagenome</name>
    <dbReference type="NCBI Taxonomy" id="408172"/>
    <lineage>
        <taxon>unclassified sequences</taxon>
        <taxon>metagenomes</taxon>
        <taxon>ecological metagenomes</taxon>
    </lineage>
</organism>
<dbReference type="EMBL" id="UINC01014953">
    <property type="protein sequence ID" value="SVA63366.1"/>
    <property type="molecule type" value="Genomic_DNA"/>
</dbReference>
<dbReference type="Pfam" id="PF00326">
    <property type="entry name" value="Peptidase_S9"/>
    <property type="match status" value="1"/>
</dbReference>
<feature type="domain" description="Peptidase S9 prolyl oligopeptidase catalytic" evidence="2">
    <location>
        <begin position="142"/>
        <end position="349"/>
    </location>
</feature>
<evidence type="ECO:0000313" key="3">
    <source>
        <dbReference type="EMBL" id="SVA63366.1"/>
    </source>
</evidence>
<dbReference type="SUPFAM" id="SSF53474">
    <property type="entry name" value="alpha/beta-Hydrolases"/>
    <property type="match status" value="1"/>
</dbReference>
<dbReference type="GO" id="GO:0004252">
    <property type="term" value="F:serine-type endopeptidase activity"/>
    <property type="evidence" value="ECO:0007669"/>
    <property type="project" value="TreeGrafter"/>
</dbReference>
<dbReference type="InterPro" id="IPR029058">
    <property type="entry name" value="AB_hydrolase_fold"/>
</dbReference>
<sequence length="354" mass="40602">MNLSIYFVRGLITGIIMINAIPTMAQEETPPNLNDIKSQLEKQNEYLHHKLDQVSRQVDDLMFFHRLGDIAEIDMARITGPPLKHQPNPTAQGANNPWRFRAYVFIPKNLNKRQKQPLIVLPHGGVHSNFSSGFTNILRELLTQGYTIVAPEYRGSTGYGRGTYEAIDYGGLEIEDTYAARNYMLERYNFLDTKRVGIVGWSHGGLHALMNIFEHGNDYTVAYAGVPVSDLIARMGYKTQRYRDLYSVDYHIGKSAYEDVEEYKKRSPSWNTEKYDGTPLLIHTNTNDSDVNVLEVERLIQALKANGKKGFEYEIFEDIPGGHSFDRMDFGQAREIRLKIWKFLAKYLKPDNPL</sequence>
<dbReference type="AlphaFoldDB" id="A0A381XF61"/>
<protein>
    <recommendedName>
        <fullName evidence="2">Peptidase S9 prolyl oligopeptidase catalytic domain-containing protein</fullName>
    </recommendedName>
</protein>
<dbReference type="Gene3D" id="3.40.50.1820">
    <property type="entry name" value="alpha/beta hydrolase"/>
    <property type="match status" value="1"/>
</dbReference>
<dbReference type="GO" id="GO:0006508">
    <property type="term" value="P:proteolysis"/>
    <property type="evidence" value="ECO:0007669"/>
    <property type="project" value="InterPro"/>
</dbReference>
<keyword evidence="1" id="KW-0378">Hydrolase</keyword>
<evidence type="ECO:0000256" key="1">
    <source>
        <dbReference type="ARBA" id="ARBA00022801"/>
    </source>
</evidence>
<name>A0A381XF61_9ZZZZ</name>
<accession>A0A381XF61</accession>
<gene>
    <name evidence="3" type="ORF">METZ01_LOCUS116220</name>
</gene>
<proteinExistence type="predicted"/>
<dbReference type="PANTHER" id="PTHR42776">
    <property type="entry name" value="SERINE PEPTIDASE S9 FAMILY MEMBER"/>
    <property type="match status" value="1"/>
</dbReference>
<dbReference type="PANTHER" id="PTHR42776:SF27">
    <property type="entry name" value="DIPEPTIDYL PEPTIDASE FAMILY MEMBER 6"/>
    <property type="match status" value="1"/>
</dbReference>